<evidence type="ECO:0000313" key="1">
    <source>
        <dbReference type="Proteomes" id="UP000887580"/>
    </source>
</evidence>
<protein>
    <submittedName>
        <fullName evidence="2">HD domain-containing protein</fullName>
    </submittedName>
</protein>
<dbReference type="Proteomes" id="UP000887580">
    <property type="component" value="Unplaced"/>
</dbReference>
<accession>A0AC35EZW5</accession>
<sequence length="512" mass="58799">MSDFPPAKKPRLSFESIPKNTQSIPKNTQVNINNLDVKCPAAADIVDWDHDYDNFCINLGEGFSSAELPKICKPIMDNPIFGRLRYIRQTGVCFYVFPDTSHTRFTHSLGTAVIAYQLVKKVFKQKINGKPPMTGSEMLCVVIAALCHDLGHGPYSHLCEELFIQEDGTHFTHEQMSTILFDKMLEDYPEIKTKLDKHFTNYHYNLIKDLINPPPFPSKTSDSWNLLVGPEKAFLYAIVNNPVTGLDVDKLEYLFRDSKRSGVMNLTSENIERFIKKIRICSTPDELKYNWLAFPESDAENLRSIFDARKKLHSTVYSHKNVLAINEIYSFSLSEFKDYLDLYIKLIDDYLTTLIKVSPVSTSHPDMIKAREIIEAVEIRQFSKVILSFEGLNQHYPCLEPTAIKTALKDCQLSFDIEDLFITRRDFHGGKGLNVNPLDKVLFYHRYDETTANYIPCAPSAFESSVYIFAPNSCLESDVIEITNTLSEYSYQNAKLLPRRKFRNNENAMPYF</sequence>
<reference evidence="2" key="1">
    <citation type="submission" date="2022-11" db="UniProtKB">
        <authorList>
            <consortium name="WormBaseParasite"/>
        </authorList>
    </citation>
    <scope>IDENTIFICATION</scope>
</reference>
<evidence type="ECO:0000313" key="2">
    <source>
        <dbReference type="WBParaSite" id="PS1159_v2.g12375.t3"/>
    </source>
</evidence>
<organism evidence="1 2">
    <name type="scientific">Panagrolaimus sp. PS1159</name>
    <dbReference type="NCBI Taxonomy" id="55785"/>
    <lineage>
        <taxon>Eukaryota</taxon>
        <taxon>Metazoa</taxon>
        <taxon>Ecdysozoa</taxon>
        <taxon>Nematoda</taxon>
        <taxon>Chromadorea</taxon>
        <taxon>Rhabditida</taxon>
        <taxon>Tylenchina</taxon>
        <taxon>Panagrolaimomorpha</taxon>
        <taxon>Panagrolaimoidea</taxon>
        <taxon>Panagrolaimidae</taxon>
        <taxon>Panagrolaimus</taxon>
    </lineage>
</organism>
<name>A0AC35EZW5_9BILA</name>
<dbReference type="WBParaSite" id="PS1159_v2.g12375.t3">
    <property type="protein sequence ID" value="PS1159_v2.g12375.t3"/>
    <property type="gene ID" value="PS1159_v2.g12375"/>
</dbReference>
<proteinExistence type="predicted"/>